<dbReference type="InterPro" id="IPR007845">
    <property type="entry name" value="HemS/ChuX_dom"/>
</dbReference>
<gene>
    <name evidence="2" type="ORF">GGR27_002278</name>
</gene>
<dbReference type="Proteomes" id="UP000770785">
    <property type="component" value="Unassembled WGS sequence"/>
</dbReference>
<dbReference type="InterPro" id="IPR053733">
    <property type="entry name" value="Heme_Transport_Util_sf"/>
</dbReference>
<keyword evidence="3" id="KW-1185">Reference proteome</keyword>
<reference evidence="2 3" key="1">
    <citation type="submission" date="2020-03" db="EMBL/GenBank/DDBJ databases">
        <title>Genomic Encyclopedia of Type Strains, Phase IV (KMG-IV): sequencing the most valuable type-strain genomes for metagenomic binning, comparative biology and taxonomic classification.</title>
        <authorList>
            <person name="Goeker M."/>
        </authorList>
    </citation>
    <scope>NUCLEOTIDE SEQUENCE [LARGE SCALE GENOMIC DNA]</scope>
    <source>
        <strain evidence="2 3">DSM 105096</strain>
    </source>
</reference>
<proteinExistence type="predicted"/>
<name>A0ABX0XBY7_9BACT</name>
<organism evidence="2 3">
    <name type="scientific">Neolewinella antarctica</name>
    <dbReference type="NCBI Taxonomy" id="442734"/>
    <lineage>
        <taxon>Bacteria</taxon>
        <taxon>Pseudomonadati</taxon>
        <taxon>Bacteroidota</taxon>
        <taxon>Saprospiria</taxon>
        <taxon>Saprospirales</taxon>
        <taxon>Lewinellaceae</taxon>
        <taxon>Neolewinella</taxon>
    </lineage>
</organism>
<dbReference type="InterPro" id="IPR010413">
    <property type="entry name" value="HutX-like"/>
</dbReference>
<dbReference type="CDD" id="cd16830">
    <property type="entry name" value="HemS-like_N"/>
    <property type="match status" value="1"/>
</dbReference>
<dbReference type="CDD" id="cd16831">
    <property type="entry name" value="HemS-like_C"/>
    <property type="match status" value="1"/>
</dbReference>
<dbReference type="Pfam" id="PF05171">
    <property type="entry name" value="HemS"/>
    <property type="match status" value="1"/>
</dbReference>
<protein>
    <submittedName>
        <fullName evidence="2">Hemin transport protein</fullName>
    </submittedName>
</protein>
<dbReference type="Gene3D" id="3.40.1570.10">
    <property type="entry name" value="HemS/ChuS/ChuX like domains"/>
    <property type="match status" value="2"/>
</dbReference>
<sequence length="355" mass="40135">MNNPTSHLRARLKELKVEHPKLRARDQAERLGVSEVELLSLGLSKDVIRLGGDFKDLLKDVKQMGYVMALTRNDHVVHERKGVYDNLTFYEGPHNMGVAVNPDIDLRLFMNEWHYALAVIMRRDKGGDLHGLQFFDAYGAAVHKIYATPKSTLAGWALIVEKYRVEQEPIVITDRQRPTAEAERPDSEVNVRTFQAEWRGLQDTHHFFGLLRKYKLTRTQALRLAPEGLVTPVDRLAVETVLATAAAEGVPIMCFVHSKGCIQIHSGPVKNLKRMGDWFNVLDPAFNLHLATGAIDRAYVVRKPTSDGTVTSLELFDEHGEMITYFFGARKPGQPELPEWTAILEETAWTVTQTV</sequence>
<feature type="domain" description="Haemin-degrading HemS/ChuX" evidence="1">
    <location>
        <begin position="216"/>
        <end position="346"/>
    </location>
</feature>
<evidence type="ECO:0000259" key="1">
    <source>
        <dbReference type="Pfam" id="PF05171"/>
    </source>
</evidence>
<dbReference type="RefSeq" id="WP_168037532.1">
    <property type="nucleotide sequence ID" value="NZ_JAATJH010000003.1"/>
</dbReference>
<evidence type="ECO:0000313" key="2">
    <source>
        <dbReference type="EMBL" id="NJC26768.1"/>
    </source>
</evidence>
<evidence type="ECO:0000313" key="3">
    <source>
        <dbReference type="Proteomes" id="UP000770785"/>
    </source>
</evidence>
<dbReference type="EMBL" id="JAATJH010000003">
    <property type="protein sequence ID" value="NJC26768.1"/>
    <property type="molecule type" value="Genomic_DNA"/>
</dbReference>
<comment type="caution">
    <text evidence="2">The sequence shown here is derived from an EMBL/GenBank/DDBJ whole genome shotgun (WGS) entry which is preliminary data.</text>
</comment>
<dbReference type="Pfam" id="PF06228">
    <property type="entry name" value="ChuX_HutX"/>
    <property type="match status" value="1"/>
</dbReference>
<dbReference type="SUPFAM" id="SSF144064">
    <property type="entry name" value="Heme iron utilization protein-like"/>
    <property type="match status" value="1"/>
</dbReference>
<accession>A0ABX0XBY7</accession>